<organism evidence="1 2">
    <name type="scientific">Haemonchus placei</name>
    <name type="common">Barber's pole worm</name>
    <dbReference type="NCBI Taxonomy" id="6290"/>
    <lineage>
        <taxon>Eukaryota</taxon>
        <taxon>Metazoa</taxon>
        <taxon>Ecdysozoa</taxon>
        <taxon>Nematoda</taxon>
        <taxon>Chromadorea</taxon>
        <taxon>Rhabditida</taxon>
        <taxon>Rhabditina</taxon>
        <taxon>Rhabditomorpha</taxon>
        <taxon>Strongyloidea</taxon>
        <taxon>Trichostrongylidae</taxon>
        <taxon>Haemonchus</taxon>
    </lineage>
</organism>
<dbReference type="AlphaFoldDB" id="A0A3P7XZS9"/>
<dbReference type="Proteomes" id="UP000268014">
    <property type="component" value="Unassembled WGS sequence"/>
</dbReference>
<keyword evidence="2" id="KW-1185">Reference proteome</keyword>
<sequence>MGDMITIRNAGAGDVAVPFFQTSCLFRNGLRRRLSQGFVVVHYQTAPPG</sequence>
<reference evidence="1 2" key="1">
    <citation type="submission" date="2018-11" db="EMBL/GenBank/DDBJ databases">
        <authorList>
            <consortium name="Pathogen Informatics"/>
        </authorList>
    </citation>
    <scope>NUCLEOTIDE SEQUENCE [LARGE SCALE GENOMIC DNA]</scope>
    <source>
        <strain evidence="1 2">MHpl1</strain>
    </source>
</reference>
<gene>
    <name evidence="1" type="ORF">HPLM_LOCUS19984</name>
</gene>
<dbReference type="EMBL" id="UZAF01021754">
    <property type="protein sequence ID" value="VDO80720.1"/>
    <property type="molecule type" value="Genomic_DNA"/>
</dbReference>
<accession>A0A3P7XZS9</accession>
<name>A0A3P7XZS9_HAEPC</name>
<protein>
    <submittedName>
        <fullName evidence="1">Uncharacterized protein</fullName>
    </submittedName>
</protein>
<evidence type="ECO:0000313" key="1">
    <source>
        <dbReference type="EMBL" id="VDO80720.1"/>
    </source>
</evidence>
<proteinExistence type="predicted"/>
<evidence type="ECO:0000313" key="2">
    <source>
        <dbReference type="Proteomes" id="UP000268014"/>
    </source>
</evidence>